<proteinExistence type="predicted"/>
<accession>A0A699VEL1</accession>
<protein>
    <submittedName>
        <fullName evidence="1">Uncharacterized protein</fullName>
    </submittedName>
</protein>
<name>A0A699VEL1_TANCI</name>
<feature type="non-terminal residue" evidence="1">
    <location>
        <position position="1"/>
    </location>
</feature>
<dbReference type="AlphaFoldDB" id="A0A699VEL1"/>
<dbReference type="EMBL" id="BKCJ011401003">
    <property type="protein sequence ID" value="GFD30124.1"/>
    <property type="molecule type" value="Genomic_DNA"/>
</dbReference>
<feature type="non-terminal residue" evidence="1">
    <location>
        <position position="116"/>
    </location>
</feature>
<comment type="caution">
    <text evidence="1">The sequence shown here is derived from an EMBL/GenBank/DDBJ whole genome shotgun (WGS) entry which is preliminary data.</text>
</comment>
<organism evidence="1">
    <name type="scientific">Tanacetum cinerariifolium</name>
    <name type="common">Dalmatian daisy</name>
    <name type="synonym">Chrysanthemum cinerariifolium</name>
    <dbReference type="NCBI Taxonomy" id="118510"/>
    <lineage>
        <taxon>Eukaryota</taxon>
        <taxon>Viridiplantae</taxon>
        <taxon>Streptophyta</taxon>
        <taxon>Embryophyta</taxon>
        <taxon>Tracheophyta</taxon>
        <taxon>Spermatophyta</taxon>
        <taxon>Magnoliopsida</taxon>
        <taxon>eudicotyledons</taxon>
        <taxon>Gunneridae</taxon>
        <taxon>Pentapetalae</taxon>
        <taxon>asterids</taxon>
        <taxon>campanulids</taxon>
        <taxon>Asterales</taxon>
        <taxon>Asteraceae</taxon>
        <taxon>Asteroideae</taxon>
        <taxon>Anthemideae</taxon>
        <taxon>Anthemidinae</taxon>
        <taxon>Tanacetum</taxon>
    </lineage>
</organism>
<evidence type="ECO:0000313" key="1">
    <source>
        <dbReference type="EMBL" id="GFD30124.1"/>
    </source>
</evidence>
<sequence>SDTEEIRLDEREVAAEKVSADTEEMATVLITIDATSVLLSGGVQVVPTAAADAPANIHVEEESQRMIEGLDRSNETIAKHLEEYEQAVAKLTIGERIELISELVKYQDHHFKILQY</sequence>
<reference evidence="1" key="1">
    <citation type="journal article" date="2019" name="Sci. Rep.">
        <title>Draft genome of Tanacetum cinerariifolium, the natural source of mosquito coil.</title>
        <authorList>
            <person name="Yamashiro T."/>
            <person name="Shiraishi A."/>
            <person name="Satake H."/>
            <person name="Nakayama K."/>
        </authorList>
    </citation>
    <scope>NUCLEOTIDE SEQUENCE</scope>
</reference>
<gene>
    <name evidence="1" type="ORF">Tci_902093</name>
</gene>